<dbReference type="Pfam" id="PF07992">
    <property type="entry name" value="Pyr_redox_2"/>
    <property type="match status" value="1"/>
</dbReference>
<keyword evidence="7" id="KW-0520">NAD</keyword>
<evidence type="ECO:0000256" key="4">
    <source>
        <dbReference type="ARBA" id="ARBA00022827"/>
    </source>
</evidence>
<evidence type="ECO:0000256" key="3">
    <source>
        <dbReference type="ARBA" id="ARBA00022630"/>
    </source>
</evidence>
<dbReference type="InterPro" id="IPR023753">
    <property type="entry name" value="FAD/NAD-binding_dom"/>
</dbReference>
<evidence type="ECO:0000259" key="10">
    <source>
        <dbReference type="Pfam" id="PF07992"/>
    </source>
</evidence>
<dbReference type="Gene3D" id="3.50.50.100">
    <property type="match status" value="1"/>
</dbReference>
<comment type="catalytic activity">
    <reaction evidence="9">
        <text>a ubiquinone + NADH + H(+) = a ubiquinol + NAD(+)</text>
        <dbReference type="Rhea" id="RHEA:23152"/>
        <dbReference type="Rhea" id="RHEA-COMP:9565"/>
        <dbReference type="Rhea" id="RHEA-COMP:9566"/>
        <dbReference type="ChEBI" id="CHEBI:15378"/>
        <dbReference type="ChEBI" id="CHEBI:16389"/>
        <dbReference type="ChEBI" id="CHEBI:17976"/>
        <dbReference type="ChEBI" id="CHEBI:57540"/>
        <dbReference type="ChEBI" id="CHEBI:57945"/>
    </reaction>
</comment>
<dbReference type="GO" id="GO:0005739">
    <property type="term" value="C:mitochondrion"/>
    <property type="evidence" value="ECO:0007669"/>
    <property type="project" value="TreeGrafter"/>
</dbReference>
<feature type="domain" description="FAD/NAD(P)-binding" evidence="10">
    <location>
        <begin position="1"/>
        <end position="334"/>
    </location>
</feature>
<evidence type="ECO:0000256" key="2">
    <source>
        <dbReference type="ARBA" id="ARBA00012637"/>
    </source>
</evidence>
<keyword evidence="13" id="KW-1185">Reference proteome</keyword>
<proteinExistence type="inferred from homology"/>
<keyword evidence="5" id="KW-0809">Transit peptide</keyword>
<evidence type="ECO:0000256" key="7">
    <source>
        <dbReference type="ARBA" id="ARBA00023027"/>
    </source>
</evidence>
<dbReference type="AlphaFoldDB" id="A0A4P9Y6F0"/>
<dbReference type="PRINTS" id="PR00368">
    <property type="entry name" value="FADPNR"/>
</dbReference>
<dbReference type="InterPro" id="IPR036188">
    <property type="entry name" value="FAD/NAD-bd_sf"/>
</dbReference>
<evidence type="ECO:0000313" key="12">
    <source>
        <dbReference type="EMBL" id="RKP14543.1"/>
    </source>
</evidence>
<keyword evidence="6" id="KW-0560">Oxidoreductase</keyword>
<accession>A0A4P9Y6F0</accession>
<dbReference type="Pfam" id="PF22366">
    <property type="entry name" value="NDH2_C"/>
    <property type="match status" value="1"/>
</dbReference>
<dbReference type="PANTHER" id="PTHR43706">
    <property type="entry name" value="NADH DEHYDROGENASE"/>
    <property type="match status" value="1"/>
</dbReference>
<dbReference type="Proteomes" id="UP000267251">
    <property type="component" value="Unassembled WGS sequence"/>
</dbReference>
<sequence length="429" mass="47822">GSGWAGFNLLRHLKAESYDVTLISPRNYFVFTPLLAGTASGTLEFRAATEPVRAFAKGKNYLEAKCTSIDPRNGVVECQSVFSDTKDIRNFRIPYDRLVIAVGSHTNTFGIEGVKEHAHFLKDVTDSRRIRKRIMDCFEMAAQPGLSSEERSRLLHFAVVGGGPTGVELSAELADLIHDDMSRFYPELMPHTSVTVYDVAPRILGSFDAKLSEYASKRFKREGIRIRTKGKGRLKSIYRLFIDNHYSSLFYPSLWIVVPYGLLVWATGIAANPLLSSLKDQVSLDKVGRLEVDSNLRVLNAQGQPMDGVYAIGDCSSLKGSPLPATAQVANQQASYLGKVFKQITQQSGVEANIPPFRYRYAGAMAYVGGWRAVAEIGESPKKVRGSGVGAWIFWRSAYLNMSVSWKNKVLIPSYWLYSWIFGRDISRF</sequence>
<comment type="similarity">
    <text evidence="1">Belongs to the NADH dehydrogenase family.</text>
</comment>
<name>A0A4P9Y6F0_9FUNG</name>
<evidence type="ECO:0000256" key="9">
    <source>
        <dbReference type="ARBA" id="ARBA00049010"/>
    </source>
</evidence>
<feature type="domain" description="External alternative NADH-ubiquinone oxidoreductase-like C-terminal" evidence="11">
    <location>
        <begin position="361"/>
        <end position="425"/>
    </location>
</feature>
<evidence type="ECO:0000256" key="1">
    <source>
        <dbReference type="ARBA" id="ARBA00005272"/>
    </source>
</evidence>
<keyword evidence="4" id="KW-0274">FAD</keyword>
<organism evidence="12 13">
    <name type="scientific">Piptocephalis cylindrospora</name>
    <dbReference type="NCBI Taxonomy" id="1907219"/>
    <lineage>
        <taxon>Eukaryota</taxon>
        <taxon>Fungi</taxon>
        <taxon>Fungi incertae sedis</taxon>
        <taxon>Zoopagomycota</taxon>
        <taxon>Zoopagomycotina</taxon>
        <taxon>Zoopagomycetes</taxon>
        <taxon>Zoopagales</taxon>
        <taxon>Piptocephalidaceae</taxon>
        <taxon>Piptocephalis</taxon>
    </lineage>
</organism>
<evidence type="ECO:0000259" key="11">
    <source>
        <dbReference type="Pfam" id="PF22366"/>
    </source>
</evidence>
<dbReference type="EC" id="1.6.5.9" evidence="2"/>
<evidence type="ECO:0000256" key="5">
    <source>
        <dbReference type="ARBA" id="ARBA00022946"/>
    </source>
</evidence>
<evidence type="ECO:0000256" key="6">
    <source>
        <dbReference type="ARBA" id="ARBA00023002"/>
    </source>
</evidence>
<dbReference type="EMBL" id="KZ987821">
    <property type="protein sequence ID" value="RKP14543.1"/>
    <property type="molecule type" value="Genomic_DNA"/>
</dbReference>
<evidence type="ECO:0000256" key="8">
    <source>
        <dbReference type="ARBA" id="ARBA00047599"/>
    </source>
</evidence>
<reference evidence="13" key="1">
    <citation type="journal article" date="2018" name="Nat. Microbiol.">
        <title>Leveraging single-cell genomics to expand the fungal tree of life.</title>
        <authorList>
            <person name="Ahrendt S.R."/>
            <person name="Quandt C.A."/>
            <person name="Ciobanu D."/>
            <person name="Clum A."/>
            <person name="Salamov A."/>
            <person name="Andreopoulos B."/>
            <person name="Cheng J.F."/>
            <person name="Woyke T."/>
            <person name="Pelin A."/>
            <person name="Henrissat B."/>
            <person name="Reynolds N.K."/>
            <person name="Benny G.L."/>
            <person name="Smith M.E."/>
            <person name="James T.Y."/>
            <person name="Grigoriev I.V."/>
        </authorList>
    </citation>
    <scope>NUCLEOTIDE SEQUENCE [LARGE SCALE GENOMIC DNA]</scope>
</reference>
<dbReference type="PANTHER" id="PTHR43706:SF47">
    <property type="entry name" value="EXTERNAL NADH-UBIQUINONE OXIDOREDUCTASE 1, MITOCHONDRIAL-RELATED"/>
    <property type="match status" value="1"/>
</dbReference>
<feature type="non-terminal residue" evidence="12">
    <location>
        <position position="1"/>
    </location>
</feature>
<comment type="catalytic activity">
    <reaction evidence="8">
        <text>a quinone + NADH + H(+) = a quinol + NAD(+)</text>
        <dbReference type="Rhea" id="RHEA:46160"/>
        <dbReference type="ChEBI" id="CHEBI:15378"/>
        <dbReference type="ChEBI" id="CHEBI:24646"/>
        <dbReference type="ChEBI" id="CHEBI:57540"/>
        <dbReference type="ChEBI" id="CHEBI:57945"/>
        <dbReference type="ChEBI" id="CHEBI:132124"/>
        <dbReference type="EC" id="1.6.5.9"/>
    </reaction>
</comment>
<evidence type="ECO:0000313" key="13">
    <source>
        <dbReference type="Proteomes" id="UP000267251"/>
    </source>
</evidence>
<dbReference type="SUPFAM" id="SSF51905">
    <property type="entry name" value="FAD/NAD(P)-binding domain"/>
    <property type="match status" value="2"/>
</dbReference>
<dbReference type="InterPro" id="IPR045024">
    <property type="entry name" value="NDH-2"/>
</dbReference>
<gene>
    <name evidence="12" type="ORF">BJ684DRAFT_8426</name>
</gene>
<dbReference type="InterPro" id="IPR054585">
    <property type="entry name" value="NDH2-like_C"/>
</dbReference>
<protein>
    <recommendedName>
        <fullName evidence="2">NADH:ubiquinone reductase (non-electrogenic)</fullName>
        <ecNumber evidence="2">1.6.5.9</ecNumber>
    </recommendedName>
</protein>
<keyword evidence="3" id="KW-0285">Flavoprotein</keyword>
<dbReference type="GO" id="GO:0050136">
    <property type="term" value="F:NADH dehydrogenase (quinone) (non-electrogenic) activity"/>
    <property type="evidence" value="ECO:0007669"/>
    <property type="project" value="UniProtKB-EC"/>
</dbReference>
<dbReference type="OrthoDB" id="3244603at2759"/>